<feature type="domain" description="ParB-like N-terminal" evidence="3">
    <location>
        <begin position="4"/>
        <end position="97"/>
    </location>
</feature>
<geneLocation type="plasmid" evidence="4 5">
    <name>unnamed</name>
</geneLocation>
<sequence length="559" mass="61155">MYIIKIDPRALKDNPDDARRSKSNPQSDALMLATIKAVGIIQPPVVSPEGDGGNGFVIQAGHRRTKQAIAAEIEEIEVIVTDATDDGGAMRSMVENIAREPLNPVDQWRAIERLVALGWTEEGIASALALSVRQIRKLRLLANVLPAMLDQMAKGDMPDERQLRTIAAASIDEQRQVWKAHKPQRHATTSWWSVANGLSKTRMCARDASFDDELAQAYGIAWVEDLFAPADEDSRYTTDVEAFLGAQQEWMSNNLPKNGIITELNGWNDPELPKKAERVYGKPKKSDCTAIYLDRDGKVQSVVYRMPEPQPTKGKSAKGKAEEGGALAPTQRPDVTQKGQDMIGDFRTDALHEALARAPIEDDMLMALLVIAFAGQNVRVDTGLGNTGSLRSQIAPHAASLVDETGKLCFDMETLRIAVRSVLIEVLSCRRNMSNSGIVSRIAGALVGADSFLPNMGTEDFLQCLSRQALEAACADTSVLPRNKVRDTRAALVEHFRQERFVHTSALFAPEAAELADWKARNEISADEDAGDTEGSVDEPETGHTDPDAFSEGFREAAE</sequence>
<evidence type="ECO:0000313" key="5">
    <source>
        <dbReference type="Proteomes" id="UP001369958"/>
    </source>
</evidence>
<feature type="compositionally biased region" description="Acidic residues" evidence="2">
    <location>
        <begin position="525"/>
        <end position="540"/>
    </location>
</feature>
<evidence type="ECO:0000256" key="2">
    <source>
        <dbReference type="SAM" id="MobiDB-lite"/>
    </source>
</evidence>
<dbReference type="Pfam" id="PF02195">
    <property type="entry name" value="ParB_N"/>
    <property type="match status" value="1"/>
</dbReference>
<feature type="compositionally biased region" description="Basic and acidic residues" evidence="2">
    <location>
        <begin position="541"/>
        <end position="559"/>
    </location>
</feature>
<keyword evidence="4" id="KW-0614">Plasmid</keyword>
<dbReference type="Proteomes" id="UP001369958">
    <property type="component" value="Plasmid unnamed"/>
</dbReference>
<protein>
    <submittedName>
        <fullName evidence="4">ParB/RepB/Spo0J family partition protein</fullName>
    </submittedName>
</protein>
<dbReference type="SMART" id="SM00470">
    <property type="entry name" value="ParB"/>
    <property type="match status" value="1"/>
</dbReference>
<evidence type="ECO:0000259" key="3">
    <source>
        <dbReference type="SMART" id="SM00470"/>
    </source>
</evidence>
<dbReference type="RefSeq" id="WP_338610839.1">
    <property type="nucleotide sequence ID" value="NZ_CP146276.1"/>
</dbReference>
<feature type="region of interest" description="Disordered" evidence="2">
    <location>
        <begin position="307"/>
        <end position="338"/>
    </location>
</feature>
<dbReference type="NCBIfam" id="TIGR00180">
    <property type="entry name" value="parB_part"/>
    <property type="match status" value="1"/>
</dbReference>
<evidence type="ECO:0000313" key="4">
    <source>
        <dbReference type="EMBL" id="WWT34753.1"/>
    </source>
</evidence>
<organism evidence="4 5">
    <name type="scientific">Pelagibacterium nitratireducens</name>
    <dbReference type="NCBI Taxonomy" id="1046114"/>
    <lineage>
        <taxon>Bacteria</taxon>
        <taxon>Pseudomonadati</taxon>
        <taxon>Pseudomonadota</taxon>
        <taxon>Alphaproteobacteria</taxon>
        <taxon>Hyphomicrobiales</taxon>
        <taxon>Devosiaceae</taxon>
        <taxon>Pelagibacterium</taxon>
    </lineage>
</organism>
<evidence type="ECO:0000256" key="1">
    <source>
        <dbReference type="ARBA" id="ARBA00006295"/>
    </source>
</evidence>
<dbReference type="EMBL" id="CP146276">
    <property type="protein sequence ID" value="WWT34753.1"/>
    <property type="molecule type" value="Genomic_DNA"/>
</dbReference>
<dbReference type="InterPro" id="IPR050336">
    <property type="entry name" value="Chromosome_partition/occlusion"/>
</dbReference>
<dbReference type="InterPro" id="IPR003115">
    <property type="entry name" value="ParB_N"/>
</dbReference>
<gene>
    <name evidence="4" type="ORF">V6617_18610</name>
</gene>
<feature type="region of interest" description="Disordered" evidence="2">
    <location>
        <begin position="519"/>
        <end position="559"/>
    </location>
</feature>
<comment type="similarity">
    <text evidence="1">Belongs to the ParB family.</text>
</comment>
<dbReference type="InterPro" id="IPR036086">
    <property type="entry name" value="ParB/Sulfiredoxin_sf"/>
</dbReference>
<dbReference type="InterPro" id="IPR004437">
    <property type="entry name" value="ParB/RepB/Spo0J"/>
</dbReference>
<dbReference type="PANTHER" id="PTHR33375:SF7">
    <property type="entry name" value="CHROMOSOME 2-PARTITIONING PROTEIN PARB-RELATED"/>
    <property type="match status" value="1"/>
</dbReference>
<dbReference type="NCBIfam" id="NF010406">
    <property type="entry name" value="PRK13832.1"/>
    <property type="match status" value="1"/>
</dbReference>
<accession>A0ABZ2I6Z0</accession>
<dbReference type="Gene3D" id="1.10.10.2830">
    <property type="match status" value="1"/>
</dbReference>
<proteinExistence type="inferred from homology"/>
<dbReference type="SUPFAM" id="SSF110849">
    <property type="entry name" value="ParB/Sulfiredoxin"/>
    <property type="match status" value="1"/>
</dbReference>
<keyword evidence="5" id="KW-1185">Reference proteome</keyword>
<dbReference type="PANTHER" id="PTHR33375">
    <property type="entry name" value="CHROMOSOME-PARTITIONING PROTEIN PARB-RELATED"/>
    <property type="match status" value="1"/>
</dbReference>
<dbReference type="Gene3D" id="3.90.1530.30">
    <property type="match status" value="1"/>
</dbReference>
<dbReference type="SUPFAM" id="SSF109709">
    <property type="entry name" value="KorB DNA-binding domain-like"/>
    <property type="match status" value="1"/>
</dbReference>
<reference evidence="4 5" key="1">
    <citation type="submission" date="2024-02" db="EMBL/GenBank/DDBJ databases">
        <title>Complete genome sequence of Pelagibacterium nitratireducens ZH15.</title>
        <authorList>
            <person name="Zhao L.H."/>
        </authorList>
    </citation>
    <scope>NUCLEOTIDE SEQUENCE [LARGE SCALE GENOMIC DNA]</scope>
    <source>
        <strain evidence="4 5">ZH15</strain>
        <plasmid evidence="4 5">unnamed</plasmid>
    </source>
</reference>
<name>A0ABZ2I6Z0_9HYPH</name>